<proteinExistence type="predicted"/>
<evidence type="ECO:0000256" key="3">
    <source>
        <dbReference type="ARBA" id="ARBA00022827"/>
    </source>
</evidence>
<dbReference type="PANTHER" id="PTHR46091">
    <property type="entry name" value="BLR7054 PROTEIN"/>
    <property type="match status" value="1"/>
</dbReference>
<dbReference type="EMBL" id="AWSQ01000004">
    <property type="protein sequence ID" value="KFX69143.1"/>
    <property type="molecule type" value="Genomic_DNA"/>
</dbReference>
<keyword evidence="7" id="KW-1185">Reference proteome</keyword>
<dbReference type="AlphaFoldDB" id="A0A0A1YJK0"/>
<reference evidence="6 7" key="1">
    <citation type="journal article" date="2014" name="Genome Announc.">
        <title>Draft Genome Sequence of Petroleum Oil-Degrading Marine Bacterium Pseudomonas taeanensis Strain MS-3, Isolated from a Crude Oil-Contaminated Seashore.</title>
        <authorList>
            <person name="Lee S.Y."/>
            <person name="Kim S.H."/>
            <person name="Lee D.G."/>
            <person name="Shin S."/>
            <person name="Yun S.H."/>
            <person name="Choi C.W."/>
            <person name="Chung Y.H."/>
            <person name="Choi J.S."/>
            <person name="Kahng H.Y."/>
            <person name="Kim S.I."/>
        </authorList>
    </citation>
    <scope>NUCLEOTIDE SEQUENCE [LARGE SCALE GENOMIC DNA]</scope>
    <source>
        <strain evidence="6 7">MS-3</strain>
    </source>
</reference>
<dbReference type="PANTHER" id="PTHR46091:SF3">
    <property type="entry name" value="AMINE OXIDASE DOMAIN-CONTAINING PROTEIN"/>
    <property type="match status" value="1"/>
</dbReference>
<dbReference type="eggNOG" id="COG1233">
    <property type="taxonomic scope" value="Bacteria"/>
</dbReference>
<accession>A0A0A1YJK0</accession>
<sequence>MTKIRRRPRMKRTGSRFRPHKALTHYDVIVVGSGIGGLCNAALLAKAGKKVCVLEQHYTAGGYTHVYERGGYEWDVGVHYIGEVHKPWSMIRRVFDVISDGQLQWAPMDEHYDHIVIGDQPFRYLAGRDAFKAEVKKHFPEEGAAIDRYVELISEVSQKIPRYFAGQALPRSLGVLYNKLRQRLFPAYFFKSTREVLEGLTSNQQLIGVLTAQWGDYGLPPAQAAFMMHAMVAKHYITGGNYPVGGSVRIAETIIPVIEAAGGHVFTYAGVEQVLVKDNRAYGVRLVKDGHEISADAVVSCAGLLPTYQRLLPKEVVEQHGLLEHLKQVEPSASHVCLYAGFKGDAASLGLPKTNFWLYPEFDHDLSVKRFMDSPGLEFPMIYISFPSAKDPDWNRRYPGKSTVEIVAPSFPQWFEQWKGSTWNKRGEDYEAFKQEITTVLLEALYTHQPQLREALDYCELSTPLSTEWFQWNQVGEIYGIEHSVERFQQHWIHPQTPIKNFYLTGSDVVTAGVGGALMGGVLTTARMLGWRAYKVKQMIADVYSEKPDDGAVASPVS</sequence>
<keyword evidence="5" id="KW-0520">NAD</keyword>
<dbReference type="InterPro" id="IPR036188">
    <property type="entry name" value="FAD/NAD-bd_sf"/>
</dbReference>
<keyword evidence="1" id="KW-0285">Flavoprotein</keyword>
<evidence type="ECO:0000256" key="4">
    <source>
        <dbReference type="ARBA" id="ARBA00022857"/>
    </source>
</evidence>
<evidence type="ECO:0000313" key="7">
    <source>
        <dbReference type="Proteomes" id="UP000030063"/>
    </source>
</evidence>
<dbReference type="STRING" id="1395571.TMS3_0116875"/>
<evidence type="ECO:0000256" key="1">
    <source>
        <dbReference type="ARBA" id="ARBA00022630"/>
    </source>
</evidence>
<evidence type="ECO:0000313" key="6">
    <source>
        <dbReference type="EMBL" id="KFX69143.1"/>
    </source>
</evidence>
<gene>
    <name evidence="6" type="ORF">TMS3_0116875</name>
</gene>
<dbReference type="Proteomes" id="UP000030063">
    <property type="component" value="Unassembled WGS sequence"/>
</dbReference>
<keyword evidence="3" id="KW-0274">FAD</keyword>
<dbReference type="SUPFAM" id="SSF51905">
    <property type="entry name" value="FAD/NAD(P)-binding domain"/>
    <property type="match status" value="1"/>
</dbReference>
<evidence type="ECO:0000256" key="5">
    <source>
        <dbReference type="ARBA" id="ARBA00023027"/>
    </source>
</evidence>
<comment type="caution">
    <text evidence="6">The sequence shown here is derived from an EMBL/GenBank/DDBJ whole genome shotgun (WGS) entry which is preliminary data.</text>
</comment>
<protein>
    <submittedName>
        <fullName evidence="6">FAD-dependent oxidoreductase</fullName>
    </submittedName>
</protein>
<dbReference type="Pfam" id="PF13450">
    <property type="entry name" value="NAD_binding_8"/>
    <property type="match status" value="1"/>
</dbReference>
<dbReference type="InterPro" id="IPR052206">
    <property type="entry name" value="Retinol_saturase"/>
</dbReference>
<dbReference type="Gene3D" id="3.50.50.60">
    <property type="entry name" value="FAD/NAD(P)-binding domain"/>
    <property type="match status" value="2"/>
</dbReference>
<organism evidence="6 7">
    <name type="scientific">Pseudomonas taeanensis MS-3</name>
    <dbReference type="NCBI Taxonomy" id="1395571"/>
    <lineage>
        <taxon>Bacteria</taxon>
        <taxon>Pseudomonadati</taxon>
        <taxon>Pseudomonadota</taxon>
        <taxon>Gammaproteobacteria</taxon>
        <taxon>Pseudomonadales</taxon>
        <taxon>Pseudomonadaceae</taxon>
        <taxon>Pseudomonas</taxon>
    </lineage>
</organism>
<name>A0A0A1YJK0_9PSED</name>
<keyword evidence="2" id="KW-0732">Signal</keyword>
<evidence type="ECO:0000256" key="2">
    <source>
        <dbReference type="ARBA" id="ARBA00022729"/>
    </source>
</evidence>
<keyword evidence="4" id="KW-0521">NADP</keyword>